<dbReference type="GO" id="GO:0048513">
    <property type="term" value="P:animal organ development"/>
    <property type="evidence" value="ECO:0007669"/>
    <property type="project" value="UniProtKB-ARBA"/>
</dbReference>
<dbReference type="OrthoDB" id="410592at2759"/>
<dbReference type="Pfam" id="PF23105">
    <property type="entry name" value="EGF_integrin"/>
    <property type="match status" value="2"/>
</dbReference>
<gene>
    <name evidence="31" type="ORF">PVAND_013036</name>
</gene>
<evidence type="ECO:0000256" key="15">
    <source>
        <dbReference type="ARBA" id="ARBA00022949"/>
    </source>
</evidence>
<evidence type="ECO:0000256" key="19">
    <source>
        <dbReference type="ARBA" id="ARBA00023157"/>
    </source>
</evidence>
<organism evidence="31 32">
    <name type="scientific">Polypedilum vanderplanki</name>
    <name type="common">Sleeping chironomid midge</name>
    <dbReference type="NCBI Taxonomy" id="319348"/>
    <lineage>
        <taxon>Eukaryota</taxon>
        <taxon>Metazoa</taxon>
        <taxon>Ecdysozoa</taxon>
        <taxon>Arthropoda</taxon>
        <taxon>Hexapoda</taxon>
        <taxon>Insecta</taxon>
        <taxon>Pterygota</taxon>
        <taxon>Neoptera</taxon>
        <taxon>Endopterygota</taxon>
        <taxon>Diptera</taxon>
        <taxon>Nematocera</taxon>
        <taxon>Chironomoidea</taxon>
        <taxon>Chironomidae</taxon>
        <taxon>Chironominae</taxon>
        <taxon>Polypedilum</taxon>
        <taxon>Polypedilum</taxon>
    </lineage>
</organism>
<keyword evidence="13" id="KW-0460">Magnesium</keyword>
<feature type="disulfide bond" evidence="23">
    <location>
        <begin position="705"/>
        <end position="735"/>
    </location>
</feature>
<evidence type="ECO:0000256" key="20">
    <source>
        <dbReference type="ARBA" id="ARBA00023170"/>
    </source>
</evidence>
<feature type="disulfide bond" evidence="23">
    <location>
        <begin position="588"/>
        <end position="593"/>
    </location>
</feature>
<feature type="disulfide bond" evidence="23">
    <location>
        <begin position="571"/>
        <end position="586"/>
    </location>
</feature>
<dbReference type="GO" id="GO:0042592">
    <property type="term" value="P:homeostatic process"/>
    <property type="evidence" value="ECO:0007669"/>
    <property type="project" value="UniProtKB-ARBA"/>
</dbReference>
<evidence type="ECO:0000256" key="5">
    <source>
        <dbReference type="ARBA" id="ARBA00022475"/>
    </source>
</evidence>
<evidence type="ECO:0000256" key="3">
    <source>
        <dbReference type="ARBA" id="ARBA00004591"/>
    </source>
</evidence>
<feature type="disulfide bond" evidence="23">
    <location>
        <begin position="564"/>
        <end position="569"/>
    </location>
</feature>
<dbReference type="Pfam" id="PF18372">
    <property type="entry name" value="I-EGF_1"/>
    <property type="match status" value="1"/>
</dbReference>
<dbReference type="GO" id="GO:0055002">
    <property type="term" value="P:striated muscle cell development"/>
    <property type="evidence" value="ECO:0007669"/>
    <property type="project" value="UniProtKB-ARBA"/>
</dbReference>
<evidence type="ECO:0000259" key="30">
    <source>
        <dbReference type="SMART" id="SM01242"/>
    </source>
</evidence>
<dbReference type="InterPro" id="IPR033760">
    <property type="entry name" value="Integrin_beta_N"/>
</dbReference>
<dbReference type="Gene3D" id="2.60.40.1510">
    <property type="entry name" value="ntegrin, alpha v. Chain A, domain 3"/>
    <property type="match status" value="1"/>
</dbReference>
<evidence type="ECO:0000256" key="9">
    <source>
        <dbReference type="ARBA" id="ARBA00022723"/>
    </source>
</evidence>
<dbReference type="SMART" id="SM01241">
    <property type="entry name" value="Integrin_b_cyt"/>
    <property type="match status" value="1"/>
</dbReference>
<evidence type="ECO:0000256" key="24">
    <source>
        <dbReference type="RuleBase" id="RU000633"/>
    </source>
</evidence>
<dbReference type="GO" id="GO:0002164">
    <property type="term" value="P:larval development"/>
    <property type="evidence" value="ECO:0007669"/>
    <property type="project" value="UniProtKB-ARBA"/>
</dbReference>
<evidence type="ECO:0000256" key="7">
    <source>
        <dbReference type="ARBA" id="ARBA00022553"/>
    </source>
</evidence>
<dbReference type="GO" id="GO:0033627">
    <property type="term" value="P:cell adhesion mediated by integrin"/>
    <property type="evidence" value="ECO:0007669"/>
    <property type="project" value="TreeGrafter"/>
</dbReference>
<dbReference type="GO" id="GO:0043005">
    <property type="term" value="C:neuron projection"/>
    <property type="evidence" value="ECO:0007669"/>
    <property type="project" value="UniProtKB-ARBA"/>
</dbReference>
<dbReference type="Gene3D" id="2.10.25.10">
    <property type="entry name" value="Laminin"/>
    <property type="match status" value="4"/>
</dbReference>
<keyword evidence="6" id="KW-0245">EGF-like domain</keyword>
<feature type="disulfide bond" evidence="23">
    <location>
        <begin position="48"/>
        <end position="59"/>
    </location>
</feature>
<comment type="similarity">
    <text evidence="4 24">Belongs to the integrin beta chain family.</text>
</comment>
<evidence type="ECO:0000256" key="10">
    <source>
        <dbReference type="ARBA" id="ARBA00022729"/>
    </source>
</evidence>
<feature type="disulfide bond" evidence="23">
    <location>
        <begin position="566"/>
        <end position="601"/>
    </location>
</feature>
<feature type="disulfide bond" evidence="23">
    <location>
        <begin position="517"/>
        <end position="558"/>
    </location>
</feature>
<feature type="chain" id="PRO_5039900014" description="Integrin beta" evidence="27">
    <location>
        <begin position="17"/>
        <end position="838"/>
    </location>
</feature>
<dbReference type="InterPro" id="IPR057243">
    <property type="entry name" value="Integrin_I-EGF_CS"/>
</dbReference>
<comment type="caution">
    <text evidence="31">The sequence shown here is derived from an EMBL/GenBank/DDBJ whole genome shotgun (WGS) entry which is preliminary data.</text>
</comment>
<feature type="disulfide bond" evidence="23">
    <location>
        <begin position="522"/>
        <end position="531"/>
    </location>
</feature>
<dbReference type="PRINTS" id="PR01186">
    <property type="entry name" value="INTEGRINB"/>
</dbReference>
<dbReference type="GO" id="GO:0007229">
    <property type="term" value="P:integrin-mediated signaling pathway"/>
    <property type="evidence" value="ECO:0007669"/>
    <property type="project" value="UniProtKB-KW"/>
</dbReference>
<dbReference type="SUPFAM" id="SSF69179">
    <property type="entry name" value="Integrin domains"/>
    <property type="match status" value="1"/>
</dbReference>
<dbReference type="SUPFAM" id="SSF53300">
    <property type="entry name" value="vWA-like"/>
    <property type="match status" value="1"/>
</dbReference>
<keyword evidence="19 23" id="KW-1015">Disulfide bond</keyword>
<keyword evidence="18 26" id="KW-0472">Membrane</keyword>
<reference evidence="31" key="1">
    <citation type="submission" date="2021-03" db="EMBL/GenBank/DDBJ databases">
        <title>Chromosome level genome of the anhydrobiotic midge Polypedilum vanderplanki.</title>
        <authorList>
            <person name="Yoshida Y."/>
            <person name="Kikawada T."/>
            <person name="Gusev O."/>
        </authorList>
    </citation>
    <scope>NUCLEOTIDE SEQUENCE</scope>
    <source>
        <strain evidence="31">NIAS01</strain>
        <tissue evidence="31">Whole body or cell culture</tissue>
    </source>
</reference>
<dbReference type="PROSITE" id="PS00243">
    <property type="entry name" value="I_EGF_1"/>
    <property type="match status" value="2"/>
</dbReference>
<dbReference type="FunFam" id="2.10.25.10:FF:000155">
    <property type="entry name" value="Integrin beta"/>
    <property type="match status" value="1"/>
</dbReference>
<feature type="disulfide bond" evidence="23">
    <location>
        <begin position="430"/>
        <end position="441"/>
    </location>
</feature>
<dbReference type="GO" id="GO:0016477">
    <property type="term" value="P:cell migration"/>
    <property type="evidence" value="ECO:0007669"/>
    <property type="project" value="TreeGrafter"/>
</dbReference>
<dbReference type="SUPFAM" id="SSF69687">
    <property type="entry name" value="Integrin beta tail domain"/>
    <property type="match status" value="1"/>
</dbReference>
<evidence type="ECO:0000259" key="29">
    <source>
        <dbReference type="SMART" id="SM01241"/>
    </source>
</evidence>
<feature type="disulfide bond" evidence="23">
    <location>
        <begin position="655"/>
        <end position="668"/>
    </location>
</feature>
<dbReference type="PANTHER" id="PTHR10082">
    <property type="entry name" value="INTEGRIN BETA SUBUNIT"/>
    <property type="match status" value="1"/>
</dbReference>
<feature type="domain" description="Integrin beta subunit VWA" evidence="28">
    <location>
        <begin position="35"/>
        <end position="493"/>
    </location>
</feature>
<feature type="region of interest" description="Disordered" evidence="25">
    <location>
        <begin position="101"/>
        <end position="145"/>
    </location>
</feature>
<keyword evidence="14 24" id="KW-0130">Cell adhesion</keyword>
<dbReference type="Gene3D" id="3.40.50.410">
    <property type="entry name" value="von Willebrand factor, type A domain"/>
    <property type="match status" value="1"/>
</dbReference>
<dbReference type="GO" id="GO:0110020">
    <property type="term" value="P:regulation of actomyosin structure organization"/>
    <property type="evidence" value="ECO:0007669"/>
    <property type="project" value="UniProtKB-ARBA"/>
</dbReference>
<feature type="disulfide bond" evidence="23">
    <location>
        <begin position="36"/>
        <end position="45"/>
    </location>
</feature>
<feature type="disulfide bond" evidence="23">
    <location>
        <begin position="616"/>
        <end position="625"/>
    </location>
</feature>
<accession>A0A9J6CPE5</accession>
<dbReference type="Pfam" id="PF00362">
    <property type="entry name" value="Integrin_beta"/>
    <property type="match status" value="1"/>
</dbReference>
<feature type="disulfide bond" evidence="23">
    <location>
        <begin position="650"/>
        <end position="701"/>
    </location>
</feature>
<evidence type="ECO:0000256" key="13">
    <source>
        <dbReference type="ARBA" id="ARBA00022842"/>
    </source>
</evidence>
<feature type="disulfide bond" evidence="23">
    <location>
        <begin position="648"/>
        <end position="653"/>
    </location>
</feature>
<dbReference type="AlphaFoldDB" id="A0A9J6CPE5"/>
<sequence>MLFSIVLISTLVVINAQFGIDKAALYQNPCTSKTSCSACIQTQKCAWCMQPDFGDRPRCFQPDLKPATTCPEEFVVNPDNEEIMIRNWALSRGGQVLTGGGGIASGGTYEEEHQSSGSMSGHGSSASGGSAAGSASGSGHGSVVQVSPQHVNLKLRINEKHSMKVSYAQAEDYPVDLYYLMDLSKSMEDDKEKLSHLGNLLSDTMRNITSNFRLGFGSFVDKVLMPYVSTVPKKLQTPCDGCEAPYGYKNHMSLSVDTNKFAENVRDAHVSGNLDAPEGGFDAIMQAVVCKDHIGWRDRARRLLVFSTDAGFHYAGDGKLGGVITPNDGECHMANNMYTHSTIQDYPSISQINLKVKENAINIIFAVTQSQHEVYKKLSSHIEGSSSAVLSEDSSNVVELVRDEYNKITSSVEMKDTASGSVKVTYWSKCLGDTRMQTSKCDGLKVGDVVAFETEIVVTSCPADPKDRKQTFQIYPVGVGEALTVDLEMLCHCDCESSGPTFEMNSPLCKGSGTLACGICECHEGFFGRNCECNNKDLGESGLDAFKCRPDNTTDVECSGRGNCICGQCHCNIRDNPEEIISGQFCECDNFSCDRHNSILCSGPDHGVCECGTCKCHDGWQGSACECSSSIDECKASNGEICSGHGSCVCGRCECEIKEDVRYSGKYCEKCPTCPGRCDELRACVECQMYKKGPLKDEKDCASNCTLFVPISVEHVEYNEDEDEHLCTFYDEDECRYRFVYNETVEKNGTVTLHVRAQENPECPPKVFLLGIVLGVIAAIVLIGMAMLLLWKLLTTIHDRREFARFEKERMMAKWDTGENPIYKQATSTFKNPTYAGK</sequence>
<dbReference type="InterPro" id="IPR036349">
    <property type="entry name" value="Integrin_bsu_tail_dom_sf"/>
</dbReference>
<feature type="disulfide bond" evidence="23">
    <location>
        <begin position="671"/>
        <end position="674"/>
    </location>
</feature>
<dbReference type="Pfam" id="PF07965">
    <property type="entry name" value="Integrin_B_tail"/>
    <property type="match status" value="1"/>
</dbReference>
<name>A0A9J6CPE5_POLVA</name>
<feature type="transmembrane region" description="Helical" evidence="26">
    <location>
        <begin position="767"/>
        <end position="791"/>
    </location>
</feature>
<keyword evidence="7" id="KW-0597">Phosphoprotein</keyword>
<feature type="disulfide bond" evidence="23">
    <location>
        <begin position="627"/>
        <end position="634"/>
    </location>
</feature>
<dbReference type="InterPro" id="IPR002369">
    <property type="entry name" value="Integrin_bsu_VWA"/>
</dbReference>
<dbReference type="SUPFAM" id="SSF103575">
    <property type="entry name" value="Plexin repeat"/>
    <property type="match status" value="1"/>
</dbReference>
<dbReference type="FunFam" id="3.40.50.410:FF:000002">
    <property type="entry name" value="Integrin beta"/>
    <property type="match status" value="1"/>
</dbReference>
<comment type="subcellular location">
    <subcellularLocation>
        <location evidence="1">Cell junction</location>
    </subcellularLocation>
    <subcellularLocation>
        <location evidence="24">Cell membrane</location>
        <topology evidence="24">Single-pass type I membrane protein</topology>
    </subcellularLocation>
    <subcellularLocation>
        <location evidence="2">Cell projection</location>
        <location evidence="2">Lamellipodium</location>
    </subcellularLocation>
    <subcellularLocation>
        <location evidence="3">Lateral cell membrane</location>
        <topology evidence="3">Single-pass type I membrane protein</topology>
    </subcellularLocation>
</comment>
<evidence type="ECO:0000256" key="4">
    <source>
        <dbReference type="ARBA" id="ARBA00007449"/>
    </source>
</evidence>
<dbReference type="GO" id="GO:0030334">
    <property type="term" value="P:regulation of cell migration"/>
    <property type="evidence" value="ECO:0007669"/>
    <property type="project" value="UniProtKB-ARBA"/>
</dbReference>
<dbReference type="InterPro" id="IPR015812">
    <property type="entry name" value="Integrin_bsu"/>
</dbReference>
<proteinExistence type="inferred from homology"/>
<evidence type="ECO:0000256" key="1">
    <source>
        <dbReference type="ARBA" id="ARBA00004282"/>
    </source>
</evidence>
<keyword evidence="17 24" id="KW-0401">Integrin</keyword>
<keyword evidence="11" id="KW-0677">Repeat</keyword>
<dbReference type="Pfam" id="PF08725">
    <property type="entry name" value="Integrin_b_cyt"/>
    <property type="match status" value="1"/>
</dbReference>
<dbReference type="GO" id="GO:0030016">
    <property type="term" value="C:myofibril"/>
    <property type="evidence" value="ECO:0007669"/>
    <property type="project" value="UniProtKB-ARBA"/>
</dbReference>
<keyword evidence="32" id="KW-1185">Reference proteome</keyword>
<keyword evidence="15" id="KW-0965">Cell junction</keyword>
<evidence type="ECO:0000313" key="31">
    <source>
        <dbReference type="EMBL" id="KAG5683772.1"/>
    </source>
</evidence>
<dbReference type="SMART" id="SM00187">
    <property type="entry name" value="INB"/>
    <property type="match status" value="1"/>
</dbReference>
<evidence type="ECO:0000256" key="2">
    <source>
        <dbReference type="ARBA" id="ARBA00004510"/>
    </source>
</evidence>
<keyword evidence="8 24" id="KW-0812">Transmembrane</keyword>
<dbReference type="GO" id="GO:0005925">
    <property type="term" value="C:focal adhesion"/>
    <property type="evidence" value="ECO:0007669"/>
    <property type="project" value="UniProtKB-ARBA"/>
</dbReference>
<dbReference type="GO" id="GO:0007157">
    <property type="term" value="P:heterophilic cell-cell adhesion via plasma membrane cell adhesion molecules"/>
    <property type="evidence" value="ECO:0007669"/>
    <property type="project" value="UniProtKB-ARBA"/>
</dbReference>
<dbReference type="Proteomes" id="UP001107558">
    <property type="component" value="Chromosome 1"/>
</dbReference>
<dbReference type="PIRSF" id="PIRSF002512">
    <property type="entry name" value="Integrin_B"/>
    <property type="match status" value="1"/>
</dbReference>
<keyword evidence="16 26" id="KW-1133">Transmembrane helix</keyword>
<dbReference type="GO" id="GO:0051130">
    <property type="term" value="P:positive regulation of cellular component organization"/>
    <property type="evidence" value="ECO:0007669"/>
    <property type="project" value="UniProtKB-ARBA"/>
</dbReference>
<dbReference type="GO" id="GO:0016328">
    <property type="term" value="C:lateral plasma membrane"/>
    <property type="evidence" value="ECO:0007669"/>
    <property type="project" value="UniProtKB-SubCell"/>
</dbReference>
<keyword evidence="21" id="KW-0325">Glycoprotein</keyword>
<dbReference type="InterPro" id="IPR040622">
    <property type="entry name" value="EGF_integrin_1"/>
</dbReference>
<feature type="domain" description="Integrin beta subunit tail" evidence="30">
    <location>
        <begin position="678"/>
        <end position="768"/>
    </location>
</feature>
<evidence type="ECO:0000256" key="25">
    <source>
        <dbReference type="SAM" id="MobiDB-lite"/>
    </source>
</evidence>
<feature type="disulfide bond" evidence="23">
    <location>
        <begin position="491"/>
        <end position="495"/>
    </location>
</feature>
<dbReference type="FunFam" id="2.10.25.10:FF:000075">
    <property type="entry name" value="Integrin beta"/>
    <property type="match status" value="1"/>
</dbReference>
<protein>
    <recommendedName>
        <fullName evidence="24">Integrin beta</fullName>
    </recommendedName>
</protein>
<keyword evidence="20" id="KW-0675">Receptor</keyword>
<feature type="disulfide bond" evidence="23">
    <location>
        <begin position="239"/>
        <end position="242"/>
    </location>
</feature>
<dbReference type="EMBL" id="JADBJN010000001">
    <property type="protein sequence ID" value="KAG5683772.1"/>
    <property type="molecule type" value="Genomic_DNA"/>
</dbReference>
<evidence type="ECO:0000256" key="11">
    <source>
        <dbReference type="ARBA" id="ARBA00022737"/>
    </source>
</evidence>
<dbReference type="SMART" id="SM01242">
    <property type="entry name" value="Integrin_B_tail"/>
    <property type="match status" value="1"/>
</dbReference>
<evidence type="ECO:0000256" key="16">
    <source>
        <dbReference type="ARBA" id="ARBA00022989"/>
    </source>
</evidence>
<dbReference type="PROSITE" id="PS52047">
    <property type="entry name" value="I_EGF_2"/>
    <property type="match status" value="2"/>
</dbReference>
<dbReference type="InterPro" id="IPR057073">
    <property type="entry name" value="EGF_integrin_2"/>
</dbReference>
<feature type="disulfide bond" evidence="23">
    <location>
        <begin position="684"/>
        <end position="763"/>
    </location>
</feature>
<dbReference type="FunFam" id="1.20.5.100:FF:000002">
    <property type="entry name" value="Integrin beta"/>
    <property type="match status" value="1"/>
</dbReference>
<dbReference type="GO" id="GO:0008305">
    <property type="term" value="C:integrin complex"/>
    <property type="evidence" value="ECO:0007669"/>
    <property type="project" value="TreeGrafter"/>
</dbReference>
<dbReference type="FunFam" id="2.10.25.10:FF:000098">
    <property type="entry name" value="Integrin beta"/>
    <property type="match status" value="1"/>
</dbReference>
<feature type="signal peptide" evidence="27">
    <location>
        <begin position="1"/>
        <end position="16"/>
    </location>
</feature>
<evidence type="ECO:0000256" key="14">
    <source>
        <dbReference type="ARBA" id="ARBA00022889"/>
    </source>
</evidence>
<evidence type="ECO:0000256" key="27">
    <source>
        <dbReference type="SAM" id="SignalP"/>
    </source>
</evidence>
<keyword evidence="9" id="KW-0479">Metal-binding</keyword>
<dbReference type="Pfam" id="PF17205">
    <property type="entry name" value="PSI_integrin"/>
    <property type="match status" value="1"/>
</dbReference>
<feature type="domain" description="Integrin beta subunit cytoplasmic" evidence="29">
    <location>
        <begin position="792"/>
        <end position="838"/>
    </location>
</feature>
<dbReference type="InterPro" id="IPR036465">
    <property type="entry name" value="vWFA_dom_sf"/>
</dbReference>
<evidence type="ECO:0000256" key="12">
    <source>
        <dbReference type="ARBA" id="ARBA00022837"/>
    </source>
</evidence>
<dbReference type="GO" id="GO:0030027">
    <property type="term" value="C:lamellipodium"/>
    <property type="evidence" value="ECO:0007669"/>
    <property type="project" value="UniProtKB-SubCell"/>
</dbReference>
<evidence type="ECO:0000256" key="6">
    <source>
        <dbReference type="ARBA" id="ARBA00022536"/>
    </source>
</evidence>
<evidence type="ECO:0000313" key="32">
    <source>
        <dbReference type="Proteomes" id="UP001107558"/>
    </source>
</evidence>
<evidence type="ECO:0000256" key="22">
    <source>
        <dbReference type="ARBA" id="ARBA00023273"/>
    </source>
</evidence>
<keyword evidence="5" id="KW-1003">Cell membrane</keyword>
<evidence type="ECO:0000259" key="28">
    <source>
        <dbReference type="SMART" id="SM00187"/>
    </source>
</evidence>
<evidence type="ECO:0000256" key="26">
    <source>
        <dbReference type="SAM" id="Phobius"/>
    </source>
</evidence>
<dbReference type="Gene3D" id="1.20.5.100">
    <property type="entry name" value="Cytochrome c1, transmembrane anchor, C-terminal"/>
    <property type="match status" value="1"/>
</dbReference>
<evidence type="ECO:0000256" key="18">
    <source>
        <dbReference type="ARBA" id="ARBA00023136"/>
    </source>
</evidence>
<dbReference type="InterPro" id="IPR032695">
    <property type="entry name" value="Integrin_dom_sf"/>
</dbReference>
<dbReference type="PANTHER" id="PTHR10082:SF60">
    <property type="entry name" value="INTEGRIN BETA-PS"/>
    <property type="match status" value="1"/>
</dbReference>
<evidence type="ECO:0000256" key="17">
    <source>
        <dbReference type="ARBA" id="ARBA00023037"/>
    </source>
</evidence>
<dbReference type="InterPro" id="IPR014836">
    <property type="entry name" value="Integrin_bsu_cyt_dom"/>
</dbReference>
<dbReference type="GO" id="GO:0007160">
    <property type="term" value="P:cell-matrix adhesion"/>
    <property type="evidence" value="ECO:0007669"/>
    <property type="project" value="TreeGrafter"/>
</dbReference>
<dbReference type="Gene3D" id="4.10.1240.30">
    <property type="match status" value="1"/>
</dbReference>
<dbReference type="InterPro" id="IPR012896">
    <property type="entry name" value="Integrin_bsu_tail"/>
</dbReference>
<dbReference type="GO" id="GO:0051094">
    <property type="term" value="P:positive regulation of developmental process"/>
    <property type="evidence" value="ECO:0007669"/>
    <property type="project" value="UniProtKB-ARBA"/>
</dbReference>
<evidence type="ECO:0000256" key="8">
    <source>
        <dbReference type="ARBA" id="ARBA00022692"/>
    </source>
</evidence>
<dbReference type="GO" id="GO:0036477">
    <property type="term" value="C:somatodendritic compartment"/>
    <property type="evidence" value="ECO:0007669"/>
    <property type="project" value="UniProtKB-ARBA"/>
</dbReference>
<feature type="disulfide bond" evidence="23">
    <location>
        <begin position="533"/>
        <end position="548"/>
    </location>
</feature>
<evidence type="ECO:0000256" key="21">
    <source>
        <dbReference type="ARBA" id="ARBA00023180"/>
    </source>
</evidence>
<dbReference type="GO" id="GO:0009986">
    <property type="term" value="C:cell surface"/>
    <property type="evidence" value="ECO:0007669"/>
    <property type="project" value="TreeGrafter"/>
</dbReference>
<evidence type="ECO:0000256" key="23">
    <source>
        <dbReference type="PIRSR" id="PIRSR002512-1"/>
    </source>
</evidence>
<dbReference type="GO" id="GO:0005178">
    <property type="term" value="F:integrin binding"/>
    <property type="evidence" value="ECO:0007669"/>
    <property type="project" value="TreeGrafter"/>
</dbReference>
<keyword evidence="12" id="KW-0106">Calcium</keyword>
<keyword evidence="22" id="KW-0966">Cell projection</keyword>
<dbReference type="GO" id="GO:0046872">
    <property type="term" value="F:metal ion binding"/>
    <property type="evidence" value="ECO:0007669"/>
    <property type="project" value="UniProtKB-KW"/>
</dbReference>
<feature type="disulfide bond" evidence="23">
    <location>
        <begin position="39"/>
        <end position="70"/>
    </location>
</feature>
<keyword evidence="10 27" id="KW-0732">Signal</keyword>
<feature type="disulfide bond" evidence="23">
    <location>
        <begin position="678"/>
        <end position="687"/>
    </location>
</feature>
<feature type="compositionally biased region" description="Low complexity" evidence="25">
    <location>
        <begin position="115"/>
        <end position="137"/>
    </location>
</feature>
<dbReference type="GO" id="GO:1902903">
    <property type="term" value="P:regulation of supramolecular fiber organization"/>
    <property type="evidence" value="ECO:0007669"/>
    <property type="project" value="UniProtKB-ARBA"/>
</dbReference>
<feature type="disulfide bond" evidence="23">
    <location>
        <begin position="609"/>
        <end position="614"/>
    </location>
</feature>
<feature type="disulfide bond" evidence="23">
    <location>
        <begin position="290"/>
        <end position="331"/>
    </location>
</feature>
<feature type="disulfide bond" evidence="23">
    <location>
        <begin position="611"/>
        <end position="642"/>
    </location>
</feature>
<dbReference type="SUPFAM" id="SSF57196">
    <property type="entry name" value="EGF/Laminin"/>
    <property type="match status" value="2"/>
</dbReference>